<evidence type="ECO:0000313" key="2">
    <source>
        <dbReference type="EMBL" id="KAF1924356.1"/>
    </source>
</evidence>
<sequence>MCMMNFTSNFSITSPTRQQRHFGPALQTAATERVSSSPTTHRVSHTLSVQAAMITFVQIAKYLGTTGRRANKAERVVAPPDYVPAPAYSAAAISFKGWSQLRQAQEEHINRNRIADKPFDIGNKHSQHEEGVFYYDSDTNLWTPNICELDEVAGREAGRHFAREESCDRDGLWAIVVVEGKQQGSVSLQKALALKLQPHTPQPIRMPSEVVQMLGNLPLVGNANEMAERALHKIMKASLVDDSDPAALALEAIDRFLASLSTQEEQDNAEERGGDDGDQEEGATGQPIRNPFADI</sequence>
<dbReference type="Proteomes" id="UP000800082">
    <property type="component" value="Unassembled WGS sequence"/>
</dbReference>
<protein>
    <submittedName>
        <fullName evidence="2">Uncharacterized protein</fullName>
    </submittedName>
</protein>
<dbReference type="AlphaFoldDB" id="A0A6A5RCL4"/>
<reference evidence="2" key="1">
    <citation type="journal article" date="2020" name="Stud. Mycol.">
        <title>101 Dothideomycetes genomes: a test case for predicting lifestyles and emergence of pathogens.</title>
        <authorList>
            <person name="Haridas S."/>
            <person name="Albert R."/>
            <person name="Binder M."/>
            <person name="Bloem J."/>
            <person name="Labutti K."/>
            <person name="Salamov A."/>
            <person name="Andreopoulos B."/>
            <person name="Baker S."/>
            <person name="Barry K."/>
            <person name="Bills G."/>
            <person name="Bluhm B."/>
            <person name="Cannon C."/>
            <person name="Castanera R."/>
            <person name="Culley D."/>
            <person name="Daum C."/>
            <person name="Ezra D."/>
            <person name="Gonzalez J."/>
            <person name="Henrissat B."/>
            <person name="Kuo A."/>
            <person name="Liang C."/>
            <person name="Lipzen A."/>
            <person name="Lutzoni F."/>
            <person name="Magnuson J."/>
            <person name="Mondo S."/>
            <person name="Nolan M."/>
            <person name="Ohm R."/>
            <person name="Pangilinan J."/>
            <person name="Park H.-J."/>
            <person name="Ramirez L."/>
            <person name="Alfaro M."/>
            <person name="Sun H."/>
            <person name="Tritt A."/>
            <person name="Yoshinaga Y."/>
            <person name="Zwiers L.-H."/>
            <person name="Turgeon B."/>
            <person name="Goodwin S."/>
            <person name="Spatafora J."/>
            <person name="Crous P."/>
            <person name="Grigoriev I."/>
        </authorList>
    </citation>
    <scope>NUCLEOTIDE SEQUENCE</scope>
    <source>
        <strain evidence="2">CBS 183.55</strain>
    </source>
</reference>
<dbReference type="RefSeq" id="XP_033444609.1">
    <property type="nucleotide sequence ID" value="XM_033590241.1"/>
</dbReference>
<accession>A0A6A5RCL4</accession>
<dbReference type="OrthoDB" id="3798970at2759"/>
<proteinExistence type="predicted"/>
<organism evidence="2 3">
    <name type="scientific">Didymella exigua CBS 183.55</name>
    <dbReference type="NCBI Taxonomy" id="1150837"/>
    <lineage>
        <taxon>Eukaryota</taxon>
        <taxon>Fungi</taxon>
        <taxon>Dikarya</taxon>
        <taxon>Ascomycota</taxon>
        <taxon>Pezizomycotina</taxon>
        <taxon>Dothideomycetes</taxon>
        <taxon>Pleosporomycetidae</taxon>
        <taxon>Pleosporales</taxon>
        <taxon>Pleosporineae</taxon>
        <taxon>Didymellaceae</taxon>
        <taxon>Didymella</taxon>
    </lineage>
</organism>
<dbReference type="GeneID" id="54347902"/>
<keyword evidence="3" id="KW-1185">Reference proteome</keyword>
<name>A0A6A5RCL4_9PLEO</name>
<evidence type="ECO:0000256" key="1">
    <source>
        <dbReference type="SAM" id="MobiDB-lite"/>
    </source>
</evidence>
<dbReference type="EMBL" id="ML978994">
    <property type="protein sequence ID" value="KAF1924356.1"/>
    <property type="molecule type" value="Genomic_DNA"/>
</dbReference>
<feature type="region of interest" description="Disordered" evidence="1">
    <location>
        <begin position="260"/>
        <end position="295"/>
    </location>
</feature>
<evidence type="ECO:0000313" key="3">
    <source>
        <dbReference type="Proteomes" id="UP000800082"/>
    </source>
</evidence>
<gene>
    <name evidence="2" type="ORF">M421DRAFT_402608</name>
</gene>